<dbReference type="InterPro" id="IPR000504">
    <property type="entry name" value="RRM_dom"/>
</dbReference>
<dbReference type="InterPro" id="IPR035979">
    <property type="entry name" value="RBD_domain_sf"/>
</dbReference>
<proteinExistence type="predicted"/>
<dbReference type="PANTHER" id="PTHR47330:SF1">
    <property type="entry name" value="POLY(U)-BINDING-SPLICING FACTOR PUF60"/>
    <property type="match status" value="1"/>
</dbReference>
<accession>A0A9W8B1Q0</accession>
<comment type="caution">
    <text evidence="8">The sequence shown here is derived from an EMBL/GenBank/DDBJ whole genome shotgun (WGS) entry which is preliminary data.</text>
</comment>
<feature type="domain" description="RRM" evidence="7">
    <location>
        <begin position="82"/>
        <end position="160"/>
    </location>
</feature>
<keyword evidence="3 6" id="KW-0694">RNA-binding</keyword>
<dbReference type="Gene3D" id="3.30.70.330">
    <property type="match status" value="3"/>
</dbReference>
<dbReference type="FunFam" id="3.30.70.330:FF:000382">
    <property type="entry name" value="G-patch domain-containing protein"/>
    <property type="match status" value="1"/>
</dbReference>
<evidence type="ECO:0000256" key="1">
    <source>
        <dbReference type="ARBA" id="ARBA00004123"/>
    </source>
</evidence>
<dbReference type="Proteomes" id="UP001151582">
    <property type="component" value="Unassembled WGS sequence"/>
</dbReference>
<dbReference type="PANTHER" id="PTHR47330">
    <property type="entry name" value="POLY(U)-BINDING-SPLICING FACTOR PUF60-B-RELATED"/>
    <property type="match status" value="1"/>
</dbReference>
<dbReference type="GO" id="GO:0000381">
    <property type="term" value="P:regulation of alternative mRNA splicing, via spliceosome"/>
    <property type="evidence" value="ECO:0007669"/>
    <property type="project" value="TreeGrafter"/>
</dbReference>
<keyword evidence="5" id="KW-0539">Nucleus</keyword>
<evidence type="ECO:0000256" key="6">
    <source>
        <dbReference type="PROSITE-ProRule" id="PRU00176"/>
    </source>
</evidence>
<dbReference type="SMART" id="SM00360">
    <property type="entry name" value="RRM"/>
    <property type="match status" value="3"/>
</dbReference>
<dbReference type="InterPro" id="IPR012677">
    <property type="entry name" value="Nucleotide-bd_a/b_plait_sf"/>
</dbReference>
<evidence type="ECO:0000313" key="8">
    <source>
        <dbReference type="EMBL" id="KAJ1971487.1"/>
    </source>
</evidence>
<organism evidence="8 9">
    <name type="scientific">Dimargaris verticillata</name>
    <dbReference type="NCBI Taxonomy" id="2761393"/>
    <lineage>
        <taxon>Eukaryota</taxon>
        <taxon>Fungi</taxon>
        <taxon>Fungi incertae sedis</taxon>
        <taxon>Zoopagomycota</taxon>
        <taxon>Kickxellomycotina</taxon>
        <taxon>Dimargaritomycetes</taxon>
        <taxon>Dimargaritales</taxon>
        <taxon>Dimargaritaceae</taxon>
        <taxon>Dimargaris</taxon>
    </lineage>
</organism>
<dbReference type="SUPFAM" id="SSF54928">
    <property type="entry name" value="RNA-binding domain, RBD"/>
    <property type="match status" value="2"/>
</dbReference>
<dbReference type="GO" id="GO:0071011">
    <property type="term" value="C:precatalytic spliceosome"/>
    <property type="evidence" value="ECO:0007669"/>
    <property type="project" value="TreeGrafter"/>
</dbReference>
<evidence type="ECO:0000259" key="7">
    <source>
        <dbReference type="PROSITE" id="PS50102"/>
    </source>
</evidence>
<dbReference type="GO" id="GO:0006376">
    <property type="term" value="P:mRNA splice site recognition"/>
    <property type="evidence" value="ECO:0007669"/>
    <property type="project" value="TreeGrafter"/>
</dbReference>
<dbReference type="InterPro" id="IPR003954">
    <property type="entry name" value="RRM_euk-type"/>
</dbReference>
<reference evidence="8" key="1">
    <citation type="submission" date="2022-07" db="EMBL/GenBank/DDBJ databases">
        <title>Phylogenomic reconstructions and comparative analyses of Kickxellomycotina fungi.</title>
        <authorList>
            <person name="Reynolds N.K."/>
            <person name="Stajich J.E."/>
            <person name="Barry K."/>
            <person name="Grigoriev I.V."/>
            <person name="Crous P."/>
            <person name="Smith M.E."/>
        </authorList>
    </citation>
    <scope>NUCLEOTIDE SEQUENCE</scope>
    <source>
        <strain evidence="8">RSA 567</strain>
    </source>
</reference>
<dbReference type="OrthoDB" id="5411533at2759"/>
<evidence type="ECO:0000256" key="3">
    <source>
        <dbReference type="ARBA" id="ARBA00022884"/>
    </source>
</evidence>
<evidence type="ECO:0000256" key="5">
    <source>
        <dbReference type="ARBA" id="ARBA00023242"/>
    </source>
</evidence>
<dbReference type="AlphaFoldDB" id="A0A9W8B1Q0"/>
<comment type="subcellular location">
    <subcellularLocation>
        <location evidence="1">Nucleus</location>
    </subcellularLocation>
</comment>
<dbReference type="GO" id="GO:0003723">
    <property type="term" value="F:RNA binding"/>
    <property type="evidence" value="ECO:0007669"/>
    <property type="project" value="UniProtKB-UniRule"/>
</dbReference>
<name>A0A9W8B1Q0_9FUNG</name>
<dbReference type="EMBL" id="JANBQB010001359">
    <property type="protein sequence ID" value="KAJ1971487.1"/>
    <property type="molecule type" value="Genomic_DNA"/>
</dbReference>
<keyword evidence="2" id="KW-0507">mRNA processing</keyword>
<gene>
    <name evidence="8" type="ORF">H4R34_005728</name>
</gene>
<dbReference type="PROSITE" id="PS50102">
    <property type="entry name" value="RRM"/>
    <property type="match status" value="3"/>
</dbReference>
<feature type="domain" description="RRM" evidence="7">
    <location>
        <begin position="371"/>
        <end position="455"/>
    </location>
</feature>
<protein>
    <recommendedName>
        <fullName evidence="7">RRM domain-containing protein</fullName>
    </recommendedName>
</protein>
<evidence type="ECO:0000256" key="4">
    <source>
        <dbReference type="ARBA" id="ARBA00023187"/>
    </source>
</evidence>
<dbReference type="InterPro" id="IPR051974">
    <property type="entry name" value="PUF60_regulator"/>
</dbReference>
<evidence type="ECO:0000256" key="2">
    <source>
        <dbReference type="ARBA" id="ARBA00022664"/>
    </source>
</evidence>
<keyword evidence="4" id="KW-0508">mRNA splicing</keyword>
<sequence length="465" mass="49664">MGPEPADQVKLPNWVGQMGLGTVSDVQQGQIEKARMFAENITPILLHCLESGEPMPELPPTLFNGNQLLATGVDPVTMENIASIYIGSISFDLTEDHIRAIFTQFGAIKTMAMSIDPAVGHHKGYCFLTYEMPEAGNLAIDIMNGALLGGRTLRVGRSNHYNPSLLAKIPQAPPTRLYVANVNEYINEENLSTIFQAFGGLKECILIPDVTTRRHKGYGYVEFEDPETTNMAVSAMNGFDLGGAPLRVHRAIMGGALPQGMSVLDKLADIPVVETAASAKTTPAVQAPPVILRPAAGQTGVNGGPTGVNNQPVGNTAGFMSGQPAASTVTFSSAADAANGGDSVAKEENVSIDSQQRYSLMQKLAQRGVSTVVCINNAVGLEDVDDELQDEFAEECAKYGQIVKVTVHTDAAAPPESQVKIFIQFTDATGSQNALASLNGRWFGGRQLHVKLYDQELFHANDYSG</sequence>
<dbReference type="Pfam" id="PF00076">
    <property type="entry name" value="RRM_1"/>
    <property type="match status" value="3"/>
</dbReference>
<keyword evidence="9" id="KW-1185">Reference proteome</keyword>
<dbReference type="GO" id="GO:0000380">
    <property type="term" value="P:alternative mRNA splicing, via spliceosome"/>
    <property type="evidence" value="ECO:0007669"/>
    <property type="project" value="TreeGrafter"/>
</dbReference>
<evidence type="ECO:0000313" key="9">
    <source>
        <dbReference type="Proteomes" id="UP001151582"/>
    </source>
</evidence>
<feature type="domain" description="RRM" evidence="7">
    <location>
        <begin position="175"/>
        <end position="253"/>
    </location>
</feature>
<dbReference type="SMART" id="SM00361">
    <property type="entry name" value="RRM_1"/>
    <property type="match status" value="3"/>
</dbReference>
<dbReference type="GO" id="GO:0071013">
    <property type="term" value="C:catalytic step 2 spliceosome"/>
    <property type="evidence" value="ECO:0007669"/>
    <property type="project" value="TreeGrafter"/>
</dbReference>